<dbReference type="PANTHER" id="PTHR43289">
    <property type="entry name" value="MITOGEN-ACTIVATED PROTEIN KINASE KINASE KINASE 20-RELATED"/>
    <property type="match status" value="1"/>
</dbReference>
<dbReference type="SUPFAM" id="SSF56112">
    <property type="entry name" value="Protein kinase-like (PK-like)"/>
    <property type="match status" value="1"/>
</dbReference>
<keyword evidence="2" id="KW-0547">Nucleotide-binding</keyword>
<feature type="compositionally biased region" description="Basic and acidic residues" evidence="5">
    <location>
        <begin position="293"/>
        <end position="308"/>
    </location>
</feature>
<accession>A0A2S8GUY0</accession>
<dbReference type="InterPro" id="IPR008271">
    <property type="entry name" value="Ser/Thr_kinase_AS"/>
</dbReference>
<dbReference type="AlphaFoldDB" id="A0A2S8GUY0"/>
<dbReference type="Gene3D" id="3.40.50.1440">
    <property type="entry name" value="Tubulin/FtsZ, GTPase domain"/>
    <property type="match status" value="1"/>
</dbReference>
<evidence type="ECO:0000256" key="3">
    <source>
        <dbReference type="ARBA" id="ARBA00022777"/>
    </source>
</evidence>
<evidence type="ECO:0000256" key="2">
    <source>
        <dbReference type="ARBA" id="ARBA00022741"/>
    </source>
</evidence>
<keyword evidence="3" id="KW-0418">Kinase</keyword>
<evidence type="ECO:0000313" key="7">
    <source>
        <dbReference type="EMBL" id="PQO48191.1"/>
    </source>
</evidence>
<dbReference type="Pfam" id="PF13809">
    <property type="entry name" value="Tubulin_2"/>
    <property type="match status" value="1"/>
</dbReference>
<dbReference type="PROSITE" id="PS50011">
    <property type="entry name" value="PROTEIN_KINASE_DOM"/>
    <property type="match status" value="1"/>
</dbReference>
<gene>
    <name evidence="7" type="ORF">C5Y93_00470</name>
</gene>
<dbReference type="Gene3D" id="1.10.510.10">
    <property type="entry name" value="Transferase(Phosphotransferase) domain 1"/>
    <property type="match status" value="1"/>
</dbReference>
<dbReference type="InterPro" id="IPR025904">
    <property type="entry name" value="Tubulin-like"/>
</dbReference>
<dbReference type="Pfam" id="PF00069">
    <property type="entry name" value="Pkinase"/>
    <property type="match status" value="1"/>
</dbReference>
<dbReference type="CDD" id="cd14014">
    <property type="entry name" value="STKc_PknB_like"/>
    <property type="match status" value="1"/>
</dbReference>
<keyword evidence="4" id="KW-0067">ATP-binding</keyword>
<reference evidence="7 8" key="1">
    <citation type="submission" date="2018-02" db="EMBL/GenBank/DDBJ databases">
        <title>Comparative genomes isolates from brazilian mangrove.</title>
        <authorList>
            <person name="Araujo J.E."/>
            <person name="Taketani R.G."/>
            <person name="Silva M.C.P."/>
            <person name="Loureco M.V."/>
            <person name="Andreote F.D."/>
        </authorList>
    </citation>
    <scope>NUCLEOTIDE SEQUENCE [LARGE SCALE GENOMIC DNA]</scope>
    <source>
        <strain evidence="7 8">Nap-Phe MGV</strain>
    </source>
</reference>
<evidence type="ECO:0000256" key="4">
    <source>
        <dbReference type="ARBA" id="ARBA00022840"/>
    </source>
</evidence>
<protein>
    <recommendedName>
        <fullName evidence="6">Protein kinase domain-containing protein</fullName>
    </recommendedName>
</protein>
<sequence length="1164" mass="129912">MFLCDERNRRPEIRFLAVSIETNLAVREIDGYRLVQRIGAGGYGEVWRADAPGGLSKAVKLVFGFHDEARASREMKALNRIKDLRHPFLLSLERIEVIESQLVVVTELADCCLKDRFDVCRKEGLPGIPREELLRYLADSAEALDYMSEVHSLQHLDVKPENLLVVGNHAKVADFGLVKSIQDVTASMMAGLTPLYASPEVFNDQPSRQSDQYSLAIVYQEMLTGTLPFPGRNLAQLTAQHLNSPPRLNPLPPRDRDILSKALAKKPEERYRSCAEMIKALISTESIPHFPQRRGDSNSHEESSKTDTKTINCSDTKSSEQEGAGSASDPETIRMDRNSSQWHIRSSKVWEEIAPRKQDVQPPLADDRALRELRPTVVLGIGGLGNRVLRRFVDRRLELVGTQAQQHWCQCVAIDTDTTDLVQSTGQLGSASGTPSLSTVEMPLRRPQAYRNLSRELTRSMSRRWLYNIPLSLKTEGMRPLGRLAFADHAKRLREQLNDALANAIDMAQDQLDPSSENYASQSKPRVVLVMSSSGGTGSGMVWDAFALAQEVIRDFGGKAEDVSLWLVHVTPNGTEQQDLARCNTYACLRELFHFQVTGEYPGDPVTKIPAQGWNEKISRQITLFETGSNPETRDIPVDIHDLADLLYMNVYEGREVAQRYHDGEADQSAEGPSVSAWALAGKPLCSSGHLDLAAGHYTLELLKRWHGVSAGEKEQRKLAHLNDTDQHASARAEQYRNLLDLRAAKIFQDSGFALEAIIDMVVQVVEDEIDASPEDYFSETIGRLANEIGSHQVSPTSPEMTIEMLDSLDQLIGGASMDAEPGQMVSVSIYTEIAPHIRNIAQHFQGTLLGKVHEILNEATFRVRGVKQLAAVVDQQLGDLEDKARAMGERTQAEIEKVRTALFPIMHRSSKRGNRGQEAQMSLPELRSLWLNYALLRTHNVIVLGSCQVFQHLRTAIMRDNMWVKNTIVNLELAETKVRSKLAVDDSSVTSDPKFLEKLMLLEQSIDDVLNTELGGLCHVLHEERNGVDKLVQVMLECGKDLARRNATEDGNESQFLSSMQDGPDWKRRVASTHCRLTQLGPAVRRLMFLPESVAENTEVTSSAPHLSGSTPLGTKLPKVLWMEAGSQVPLREAARLLIENRPDYVPVADRLLTRADVHWAEL</sequence>
<evidence type="ECO:0000256" key="5">
    <source>
        <dbReference type="SAM" id="MobiDB-lite"/>
    </source>
</evidence>
<dbReference type="SUPFAM" id="SSF52490">
    <property type="entry name" value="Tubulin nucleotide-binding domain-like"/>
    <property type="match status" value="1"/>
</dbReference>
<organism evidence="7 8">
    <name type="scientific">Blastopirellula marina</name>
    <dbReference type="NCBI Taxonomy" id="124"/>
    <lineage>
        <taxon>Bacteria</taxon>
        <taxon>Pseudomonadati</taxon>
        <taxon>Planctomycetota</taxon>
        <taxon>Planctomycetia</taxon>
        <taxon>Pirellulales</taxon>
        <taxon>Pirellulaceae</taxon>
        <taxon>Blastopirellula</taxon>
    </lineage>
</organism>
<dbReference type="EMBL" id="PUHZ01000001">
    <property type="protein sequence ID" value="PQO48191.1"/>
    <property type="molecule type" value="Genomic_DNA"/>
</dbReference>
<evidence type="ECO:0000313" key="8">
    <source>
        <dbReference type="Proteomes" id="UP000237819"/>
    </source>
</evidence>
<name>A0A2S8GUY0_9BACT</name>
<evidence type="ECO:0000259" key="6">
    <source>
        <dbReference type="PROSITE" id="PS50011"/>
    </source>
</evidence>
<dbReference type="InterPro" id="IPR011009">
    <property type="entry name" value="Kinase-like_dom_sf"/>
</dbReference>
<evidence type="ECO:0000256" key="1">
    <source>
        <dbReference type="ARBA" id="ARBA00022679"/>
    </source>
</evidence>
<dbReference type="Proteomes" id="UP000237819">
    <property type="component" value="Unassembled WGS sequence"/>
</dbReference>
<keyword evidence="1" id="KW-0808">Transferase</keyword>
<dbReference type="GO" id="GO:0005524">
    <property type="term" value="F:ATP binding"/>
    <property type="evidence" value="ECO:0007669"/>
    <property type="project" value="UniProtKB-KW"/>
</dbReference>
<dbReference type="PANTHER" id="PTHR43289:SF34">
    <property type="entry name" value="SERINE_THREONINE-PROTEIN KINASE YBDM-RELATED"/>
    <property type="match status" value="1"/>
</dbReference>
<dbReference type="SMART" id="SM00220">
    <property type="entry name" value="S_TKc"/>
    <property type="match status" value="1"/>
</dbReference>
<comment type="caution">
    <text evidence="7">The sequence shown here is derived from an EMBL/GenBank/DDBJ whole genome shotgun (WGS) entry which is preliminary data.</text>
</comment>
<proteinExistence type="predicted"/>
<dbReference type="PROSITE" id="PS00108">
    <property type="entry name" value="PROTEIN_KINASE_ST"/>
    <property type="match status" value="1"/>
</dbReference>
<dbReference type="InterPro" id="IPR036525">
    <property type="entry name" value="Tubulin/FtsZ_GTPase_sf"/>
</dbReference>
<dbReference type="InterPro" id="IPR000719">
    <property type="entry name" value="Prot_kinase_dom"/>
</dbReference>
<dbReference type="GO" id="GO:0004674">
    <property type="term" value="F:protein serine/threonine kinase activity"/>
    <property type="evidence" value="ECO:0007669"/>
    <property type="project" value="TreeGrafter"/>
</dbReference>
<feature type="domain" description="Protein kinase" evidence="6">
    <location>
        <begin position="32"/>
        <end position="282"/>
    </location>
</feature>
<feature type="region of interest" description="Disordered" evidence="5">
    <location>
        <begin position="286"/>
        <end position="340"/>
    </location>
</feature>